<comment type="caution">
    <text evidence="2">The sequence shown here is derived from an EMBL/GenBank/DDBJ whole genome shotgun (WGS) entry which is preliminary data.</text>
</comment>
<dbReference type="RefSeq" id="WP_133496769.1">
    <property type="nucleotide sequence ID" value="NZ_BMLU01000013.1"/>
</dbReference>
<proteinExistence type="predicted"/>
<gene>
    <name evidence="2" type="ORF">EV664_11492</name>
</gene>
<evidence type="ECO:0000256" key="1">
    <source>
        <dbReference type="SAM" id="SignalP"/>
    </source>
</evidence>
<organism evidence="2 3">
    <name type="scientific">Stakelama pacifica</name>
    <dbReference type="NCBI Taxonomy" id="517720"/>
    <lineage>
        <taxon>Bacteria</taxon>
        <taxon>Pseudomonadati</taxon>
        <taxon>Pseudomonadota</taxon>
        <taxon>Alphaproteobacteria</taxon>
        <taxon>Sphingomonadales</taxon>
        <taxon>Sphingomonadaceae</taxon>
        <taxon>Stakelama</taxon>
    </lineage>
</organism>
<evidence type="ECO:0008006" key="4">
    <source>
        <dbReference type="Google" id="ProtNLM"/>
    </source>
</evidence>
<dbReference type="OrthoDB" id="7584655at2"/>
<reference evidence="2 3" key="1">
    <citation type="submission" date="2019-03" db="EMBL/GenBank/DDBJ databases">
        <title>Genomic Encyclopedia of Type Strains, Phase IV (KMG-IV): sequencing the most valuable type-strain genomes for metagenomic binning, comparative biology and taxonomic classification.</title>
        <authorList>
            <person name="Goeker M."/>
        </authorList>
    </citation>
    <scope>NUCLEOTIDE SEQUENCE [LARGE SCALE GENOMIC DNA]</scope>
    <source>
        <strain evidence="2 3">DSM 25059</strain>
    </source>
</reference>
<name>A0A4R6FCY0_9SPHN</name>
<evidence type="ECO:0000313" key="2">
    <source>
        <dbReference type="EMBL" id="TDN79056.1"/>
    </source>
</evidence>
<protein>
    <recommendedName>
        <fullName evidence="4">Type II secretion system (T2SS) protein M subtype b</fullName>
    </recommendedName>
</protein>
<keyword evidence="3" id="KW-1185">Reference proteome</keyword>
<sequence>MKTGYPLAAVMAGLVAALCLAPIATHALSRRDHATARLAELRDRVALAQAPRAPLVRAESAWRGADAGEAAAKIEARIRRSAAGQGVLVETSEAQPAPNGLSQIHLSLSGSERAVLTLSDDLVRQSPMLRFSSWRVESIAQGQVRLDAIMVAPWHA</sequence>
<evidence type="ECO:0000313" key="3">
    <source>
        <dbReference type="Proteomes" id="UP000295493"/>
    </source>
</evidence>
<accession>A0A4R6FCY0</accession>
<keyword evidence="1" id="KW-0732">Signal</keyword>
<feature type="chain" id="PRO_5020759234" description="Type II secretion system (T2SS) protein M subtype b" evidence="1">
    <location>
        <begin position="28"/>
        <end position="156"/>
    </location>
</feature>
<feature type="signal peptide" evidence="1">
    <location>
        <begin position="1"/>
        <end position="27"/>
    </location>
</feature>
<dbReference type="EMBL" id="SNWD01000014">
    <property type="protein sequence ID" value="TDN79056.1"/>
    <property type="molecule type" value="Genomic_DNA"/>
</dbReference>
<dbReference type="Proteomes" id="UP000295493">
    <property type="component" value="Unassembled WGS sequence"/>
</dbReference>
<dbReference type="AlphaFoldDB" id="A0A4R6FCY0"/>